<name>A0A419DDA2_9BACT</name>
<dbReference type="EMBL" id="QZJW01000033">
    <property type="protein sequence ID" value="RJO61020.1"/>
    <property type="molecule type" value="Genomic_DNA"/>
</dbReference>
<accession>A0A419DDA2</accession>
<reference evidence="1 2" key="1">
    <citation type="journal article" date="2017" name="ISME J.">
        <title>Energy and carbon metabolisms in a deep terrestrial subsurface fluid microbial community.</title>
        <authorList>
            <person name="Momper L."/>
            <person name="Jungbluth S.P."/>
            <person name="Lee M.D."/>
            <person name="Amend J.P."/>
        </authorList>
    </citation>
    <scope>NUCLEOTIDE SEQUENCE [LARGE SCALE GENOMIC DNA]</scope>
    <source>
        <strain evidence="1">SURF_29</strain>
    </source>
</reference>
<dbReference type="Proteomes" id="UP000285655">
    <property type="component" value="Unassembled WGS sequence"/>
</dbReference>
<evidence type="ECO:0000313" key="1">
    <source>
        <dbReference type="EMBL" id="RJO61020.1"/>
    </source>
</evidence>
<dbReference type="AlphaFoldDB" id="A0A419DDA2"/>
<protein>
    <submittedName>
        <fullName evidence="1">Uncharacterized protein</fullName>
    </submittedName>
</protein>
<organism evidence="1 2">
    <name type="scientific">candidate division WS5 bacterium</name>
    <dbReference type="NCBI Taxonomy" id="2093353"/>
    <lineage>
        <taxon>Bacteria</taxon>
        <taxon>candidate division WS5</taxon>
    </lineage>
</organism>
<gene>
    <name evidence="1" type="ORF">C4544_03905</name>
</gene>
<comment type="caution">
    <text evidence="1">The sequence shown here is derived from an EMBL/GenBank/DDBJ whole genome shotgun (WGS) entry which is preliminary data.</text>
</comment>
<proteinExistence type="predicted"/>
<evidence type="ECO:0000313" key="2">
    <source>
        <dbReference type="Proteomes" id="UP000285655"/>
    </source>
</evidence>
<sequence length="395" mass="46371">MSDYDEFIKEFSSASPFEVFYDKGIKPEEIKAAIIETFDPYFENKDRLEEYSTIWLITGWVIFMKFKQNKWHLDKFDKCLAYLNQAKKQNLPCHSVLADWLPEINQSVSRFWSFHNLAQDLDQLDDHEFLEESLKLIGQVLEGITKSYLKLFLHISRLSRGMHVTKEEINNLDLGKIVDELINNTNFSDLFSPPPWGIKLSQWRNIAYHHNAKLEANHFVCWYGKEPNIKTFVISRDDLLDAVRCIVNIYNTFKTVEVVFVFDNLPECQDELKKRGDYKDLLREEVKILELFTGINSQGFKIVAFNKDDHCSKLTIQDLTDRDITKRAVHSSQFLYSLWLYTSSHEVSIEYRLKNGKPFLTSSTNKIICEKIASNEKGIDYLAEKVEFNFFTDNK</sequence>